<dbReference type="GO" id="GO:0005886">
    <property type="term" value="C:plasma membrane"/>
    <property type="evidence" value="ECO:0007669"/>
    <property type="project" value="TreeGrafter"/>
</dbReference>
<dbReference type="EMBL" id="KQ474073">
    <property type="protein sequence ID" value="KPV78087.1"/>
    <property type="molecule type" value="Genomic_DNA"/>
</dbReference>
<feature type="non-terminal residue" evidence="4">
    <location>
        <position position="1"/>
    </location>
</feature>
<dbReference type="OMA" id="TNQRMER"/>
<dbReference type="CDD" id="cd15886">
    <property type="entry name" value="SNARE_SEC9N"/>
    <property type="match status" value="1"/>
</dbReference>
<evidence type="ECO:0000256" key="1">
    <source>
        <dbReference type="ARBA" id="ARBA00009480"/>
    </source>
</evidence>
<accession>A0A194SBV8</accession>
<protein>
    <recommendedName>
        <fullName evidence="3">t-SNARE coiled-coil homology domain-containing protein</fullName>
    </recommendedName>
</protein>
<proteinExistence type="inferred from homology"/>
<name>A0A194SBV8_RHOGW</name>
<dbReference type="STRING" id="578459.A0A194SBV8"/>
<sequence length="241" mass="27668">GGQQEQQFENEEDQEVEGIKQQTRFIKQESLASTRNAVRIAREAEETARATLDKLGEQSDRIANTERHLDLAKAHNDRAVDETKELEALNKSIFRPTFTFNKQAKRDREERRLLDRHNAEKSERESVRREQYESRARIDSTFNTMDRDAENAAQARNRARARGAERSRYQFEATASDDEVEDEIDGNLDELSGVAGRLKMLSMTMGTEVDQQNKKIGKISGKVDVLDNNVVRSTQRLARVK</sequence>
<dbReference type="GO" id="GO:0006887">
    <property type="term" value="P:exocytosis"/>
    <property type="evidence" value="ECO:0007669"/>
    <property type="project" value="TreeGrafter"/>
</dbReference>
<dbReference type="GO" id="GO:0005484">
    <property type="term" value="F:SNAP receptor activity"/>
    <property type="evidence" value="ECO:0007669"/>
    <property type="project" value="TreeGrafter"/>
</dbReference>
<dbReference type="CDD" id="cd15857">
    <property type="entry name" value="SNARE_SEC9C"/>
    <property type="match status" value="1"/>
</dbReference>
<dbReference type="Gene3D" id="1.20.5.110">
    <property type="match status" value="2"/>
</dbReference>
<dbReference type="PANTHER" id="PTHR19305:SF9">
    <property type="entry name" value="SYNAPTOSOMAL-ASSOCIATED PROTEIN 29"/>
    <property type="match status" value="1"/>
</dbReference>
<dbReference type="GO" id="GO:0019905">
    <property type="term" value="F:syntaxin binding"/>
    <property type="evidence" value="ECO:0007669"/>
    <property type="project" value="TreeGrafter"/>
</dbReference>
<dbReference type="InterPro" id="IPR000727">
    <property type="entry name" value="T_SNARE_dom"/>
</dbReference>
<keyword evidence="5" id="KW-1185">Reference proteome</keyword>
<dbReference type="GeneID" id="28972609"/>
<comment type="similarity">
    <text evidence="1">Belongs to the SNAP-25 family.</text>
</comment>
<feature type="domain" description="T-SNARE coiled-coil homology" evidence="3">
    <location>
        <begin position="178"/>
        <end position="240"/>
    </location>
</feature>
<reference evidence="4 5" key="1">
    <citation type="journal article" date="2015" name="Front. Microbiol.">
        <title>Genome sequence of the plant growth promoting endophytic yeast Rhodotorula graminis WP1.</title>
        <authorList>
            <person name="Firrincieli A."/>
            <person name="Otillar R."/>
            <person name="Salamov A."/>
            <person name="Schmutz J."/>
            <person name="Khan Z."/>
            <person name="Redman R.S."/>
            <person name="Fleck N.D."/>
            <person name="Lindquist E."/>
            <person name="Grigoriev I.V."/>
            <person name="Doty S.L."/>
        </authorList>
    </citation>
    <scope>NUCLEOTIDE SEQUENCE [LARGE SCALE GENOMIC DNA]</scope>
    <source>
        <strain evidence="4 5">WP1</strain>
    </source>
</reference>
<dbReference type="SMART" id="SM00397">
    <property type="entry name" value="t_SNARE"/>
    <property type="match status" value="2"/>
</dbReference>
<evidence type="ECO:0000256" key="2">
    <source>
        <dbReference type="SAM" id="MobiDB-lite"/>
    </source>
</evidence>
<gene>
    <name evidence="4" type="ORF">RHOBADRAFT_1383</name>
</gene>
<evidence type="ECO:0000313" key="5">
    <source>
        <dbReference type="Proteomes" id="UP000053890"/>
    </source>
</evidence>
<dbReference type="Proteomes" id="UP000053890">
    <property type="component" value="Unassembled WGS sequence"/>
</dbReference>
<organism evidence="4 5">
    <name type="scientific">Rhodotorula graminis (strain WP1)</name>
    <dbReference type="NCBI Taxonomy" id="578459"/>
    <lineage>
        <taxon>Eukaryota</taxon>
        <taxon>Fungi</taxon>
        <taxon>Dikarya</taxon>
        <taxon>Basidiomycota</taxon>
        <taxon>Pucciniomycotina</taxon>
        <taxon>Microbotryomycetes</taxon>
        <taxon>Sporidiobolales</taxon>
        <taxon>Sporidiobolaceae</taxon>
        <taxon>Rhodotorula</taxon>
    </lineage>
</organism>
<feature type="non-terminal residue" evidence="4">
    <location>
        <position position="241"/>
    </location>
</feature>
<dbReference type="GO" id="GO:0031201">
    <property type="term" value="C:SNARE complex"/>
    <property type="evidence" value="ECO:0007669"/>
    <property type="project" value="TreeGrafter"/>
</dbReference>
<dbReference type="GO" id="GO:0006906">
    <property type="term" value="P:vesicle fusion"/>
    <property type="evidence" value="ECO:0007669"/>
    <property type="project" value="TreeGrafter"/>
</dbReference>
<evidence type="ECO:0000259" key="3">
    <source>
        <dbReference type="PROSITE" id="PS50192"/>
    </source>
</evidence>
<dbReference type="PANTHER" id="PTHR19305">
    <property type="entry name" value="SYNAPTOSOMAL ASSOCIATED PROTEIN"/>
    <property type="match status" value="1"/>
</dbReference>
<dbReference type="SUPFAM" id="SSF58038">
    <property type="entry name" value="SNARE fusion complex"/>
    <property type="match status" value="2"/>
</dbReference>
<dbReference type="OrthoDB" id="18679at2759"/>
<dbReference type="PROSITE" id="PS50192">
    <property type="entry name" value="T_SNARE"/>
    <property type="match status" value="1"/>
</dbReference>
<dbReference type="RefSeq" id="XP_018274136.1">
    <property type="nucleotide sequence ID" value="XM_018412160.2"/>
</dbReference>
<dbReference type="AlphaFoldDB" id="A0A194SBV8"/>
<feature type="region of interest" description="Disordered" evidence="2">
    <location>
        <begin position="104"/>
        <end position="132"/>
    </location>
</feature>
<evidence type="ECO:0000313" key="4">
    <source>
        <dbReference type="EMBL" id="KPV78087.1"/>
    </source>
</evidence>